<accession>A0A964UUR2</accession>
<dbReference type="Gene3D" id="3.40.50.1820">
    <property type="entry name" value="alpha/beta hydrolase"/>
    <property type="match status" value="1"/>
</dbReference>
<keyword evidence="3" id="KW-1185">Reference proteome</keyword>
<gene>
    <name evidence="2" type="ORF">GUY60_25605</name>
</gene>
<dbReference type="SUPFAM" id="SSF53474">
    <property type="entry name" value="alpha/beta-Hydrolases"/>
    <property type="match status" value="1"/>
</dbReference>
<dbReference type="Proteomes" id="UP000598297">
    <property type="component" value="Unassembled WGS sequence"/>
</dbReference>
<sequence>WWRAGLAALVAGSVVVPLSGAVRPGVPAPPPARVADDVPLAARYAAHRANAAEAARTAEAAGAGRRAAALRELAAPGRDFLEFDAHGAGTTAEVLGDPRTATRVAVLVPGSDTGIDTYARFLRGARALRERAPADLAVIAWLGYPTPGTVSTDALTPDLARTGAAELRAFLGRLTTYGFAARTPVALLCHSYGSVVCAQAAHGLGPRGGPRVTDIALYGSPGTGFDRAAELRTRARVWAGRGARDWIAEVPHVRAELPGTTVGFGADPVTAAFGARRFDAGDGGHSDYLEPGSAALDNLARIACGRTPEVPRV</sequence>
<reference evidence="2" key="1">
    <citation type="submission" date="2020-01" db="EMBL/GenBank/DDBJ databases">
        <title>Whole-genome analyses of novel actinobacteria.</title>
        <authorList>
            <person name="Sahin N."/>
        </authorList>
    </citation>
    <scope>NUCLEOTIDE SEQUENCE</scope>
    <source>
        <strain evidence="2">YC537</strain>
    </source>
</reference>
<dbReference type="Pfam" id="PF06259">
    <property type="entry name" value="Abhydrolase_8"/>
    <property type="match status" value="1"/>
</dbReference>
<evidence type="ECO:0000313" key="2">
    <source>
        <dbReference type="EMBL" id="NBE54740.1"/>
    </source>
</evidence>
<feature type="non-terminal residue" evidence="2">
    <location>
        <position position="1"/>
    </location>
</feature>
<dbReference type="EMBL" id="JAAAHS010000246">
    <property type="protein sequence ID" value="NBE54740.1"/>
    <property type="molecule type" value="Genomic_DNA"/>
</dbReference>
<proteinExistence type="predicted"/>
<organism evidence="2 3">
    <name type="scientific">Streptomyces boluensis</name>
    <dbReference type="NCBI Taxonomy" id="1775135"/>
    <lineage>
        <taxon>Bacteria</taxon>
        <taxon>Bacillati</taxon>
        <taxon>Actinomycetota</taxon>
        <taxon>Actinomycetes</taxon>
        <taxon>Kitasatosporales</taxon>
        <taxon>Streptomycetaceae</taxon>
        <taxon>Streptomyces</taxon>
    </lineage>
</organism>
<comment type="caution">
    <text evidence="2">The sequence shown here is derived from an EMBL/GenBank/DDBJ whole genome shotgun (WGS) entry which is preliminary data.</text>
</comment>
<name>A0A964UUR2_9ACTN</name>
<dbReference type="OrthoDB" id="5170249at2"/>
<protein>
    <recommendedName>
        <fullName evidence="1">DUF1023 domain-containing protein</fullName>
    </recommendedName>
</protein>
<dbReference type="InterPro" id="IPR029058">
    <property type="entry name" value="AB_hydrolase_fold"/>
</dbReference>
<evidence type="ECO:0000313" key="3">
    <source>
        <dbReference type="Proteomes" id="UP000598297"/>
    </source>
</evidence>
<dbReference type="AlphaFoldDB" id="A0A964UUR2"/>
<evidence type="ECO:0000259" key="1">
    <source>
        <dbReference type="Pfam" id="PF06259"/>
    </source>
</evidence>
<feature type="domain" description="DUF1023" evidence="1">
    <location>
        <begin position="84"/>
        <end position="254"/>
    </location>
</feature>
<dbReference type="InterPro" id="IPR010427">
    <property type="entry name" value="DUF1023"/>
</dbReference>
<dbReference type="RefSeq" id="WP_161701845.1">
    <property type="nucleotide sequence ID" value="NZ_JAAAHS010000246.1"/>
</dbReference>